<evidence type="ECO:0000256" key="2">
    <source>
        <dbReference type="ARBA" id="ARBA00022737"/>
    </source>
</evidence>
<dbReference type="EMBL" id="AP028909">
    <property type="protein sequence ID" value="BES89733.1"/>
    <property type="molecule type" value="Genomic_DNA"/>
</dbReference>
<dbReference type="InterPro" id="IPR003598">
    <property type="entry name" value="Ig_sub2"/>
</dbReference>
<dbReference type="InterPro" id="IPR013783">
    <property type="entry name" value="Ig-like_fold"/>
</dbReference>
<dbReference type="SUPFAM" id="SSF48726">
    <property type="entry name" value="Immunoglobulin"/>
    <property type="match status" value="3"/>
</dbReference>
<evidence type="ECO:0000259" key="6">
    <source>
        <dbReference type="PROSITE" id="PS50835"/>
    </source>
</evidence>
<gene>
    <name evidence="7" type="ORF">NTJ_02540</name>
</gene>
<feature type="region of interest" description="Disordered" evidence="5">
    <location>
        <begin position="361"/>
        <end position="423"/>
    </location>
</feature>
<dbReference type="InterPro" id="IPR036179">
    <property type="entry name" value="Ig-like_dom_sf"/>
</dbReference>
<dbReference type="InterPro" id="IPR003599">
    <property type="entry name" value="Ig_sub"/>
</dbReference>
<evidence type="ECO:0000313" key="8">
    <source>
        <dbReference type="Proteomes" id="UP001307889"/>
    </source>
</evidence>
<dbReference type="SMART" id="SM00406">
    <property type="entry name" value="IGv"/>
    <property type="match status" value="3"/>
</dbReference>
<accession>A0ABN7ACF8</accession>
<evidence type="ECO:0000313" key="7">
    <source>
        <dbReference type="EMBL" id="BES89733.1"/>
    </source>
</evidence>
<dbReference type="Pfam" id="PF13927">
    <property type="entry name" value="Ig_3"/>
    <property type="match status" value="1"/>
</dbReference>
<protein>
    <submittedName>
        <fullName evidence="7">Immunoglobulin domain</fullName>
    </submittedName>
</protein>
<keyword evidence="3" id="KW-1015">Disulfide bond</keyword>
<name>A0ABN7ACF8_9HEMI</name>
<organism evidence="7 8">
    <name type="scientific">Nesidiocoris tenuis</name>
    <dbReference type="NCBI Taxonomy" id="355587"/>
    <lineage>
        <taxon>Eukaryota</taxon>
        <taxon>Metazoa</taxon>
        <taxon>Ecdysozoa</taxon>
        <taxon>Arthropoda</taxon>
        <taxon>Hexapoda</taxon>
        <taxon>Insecta</taxon>
        <taxon>Pterygota</taxon>
        <taxon>Neoptera</taxon>
        <taxon>Paraneoptera</taxon>
        <taxon>Hemiptera</taxon>
        <taxon>Heteroptera</taxon>
        <taxon>Panheteroptera</taxon>
        <taxon>Cimicomorpha</taxon>
        <taxon>Miridae</taxon>
        <taxon>Dicyphina</taxon>
        <taxon>Nesidiocoris</taxon>
    </lineage>
</organism>
<dbReference type="InterPro" id="IPR013106">
    <property type="entry name" value="Ig_V-set"/>
</dbReference>
<dbReference type="InterPro" id="IPR013098">
    <property type="entry name" value="Ig_I-set"/>
</dbReference>
<dbReference type="Gene3D" id="2.60.40.10">
    <property type="entry name" value="Immunoglobulins"/>
    <property type="match status" value="3"/>
</dbReference>
<keyword evidence="8" id="KW-1185">Reference proteome</keyword>
<dbReference type="SMART" id="SM00409">
    <property type="entry name" value="IG"/>
    <property type="match status" value="3"/>
</dbReference>
<dbReference type="InterPro" id="IPR007110">
    <property type="entry name" value="Ig-like_dom"/>
</dbReference>
<dbReference type="PROSITE" id="PS50835">
    <property type="entry name" value="IG_LIKE"/>
    <property type="match status" value="3"/>
</dbReference>
<proteinExistence type="predicted"/>
<feature type="domain" description="Ig-like" evidence="6">
    <location>
        <begin position="56"/>
        <end position="155"/>
    </location>
</feature>
<evidence type="ECO:0000256" key="1">
    <source>
        <dbReference type="ARBA" id="ARBA00022729"/>
    </source>
</evidence>
<dbReference type="PANTHER" id="PTHR12231:SF265">
    <property type="entry name" value="DPR-INTERACTING PROTEIN LAMBDA"/>
    <property type="match status" value="1"/>
</dbReference>
<dbReference type="SMART" id="SM00408">
    <property type="entry name" value="IGc2"/>
    <property type="match status" value="3"/>
</dbReference>
<keyword evidence="4" id="KW-0393">Immunoglobulin domain</keyword>
<feature type="domain" description="Ig-like" evidence="6">
    <location>
        <begin position="257"/>
        <end position="351"/>
    </location>
</feature>
<evidence type="ECO:0000256" key="5">
    <source>
        <dbReference type="SAM" id="MobiDB-lite"/>
    </source>
</evidence>
<feature type="domain" description="Ig-like" evidence="6">
    <location>
        <begin position="158"/>
        <end position="246"/>
    </location>
</feature>
<feature type="compositionally biased region" description="Pro residues" evidence="5">
    <location>
        <begin position="379"/>
        <end position="388"/>
    </location>
</feature>
<evidence type="ECO:0000256" key="3">
    <source>
        <dbReference type="ARBA" id="ARBA00023157"/>
    </source>
</evidence>
<dbReference type="InterPro" id="IPR051170">
    <property type="entry name" value="Neural/epithelial_adhesion"/>
</dbReference>
<sequence>MKRASRESGIKGGAGAAPPDSMGFLLAFFDRLRDFPPIDQLRQNRRLRQAQTEYEPEFLEELENHTVTQGRDVSFTCVVNHLGSYKVAWIKSDSKAILAIHTHLVAHNNRLSVTHNGHNTWKLKVSNVQKNDSGTYMCQINTDPMRSQMGYLEVTIPPDILNEDGGDDHVATEGGNVRVKCRATGMPEPRVSWKREDLKNIVLRQEGGVKEVKSFDGENLELMNIQRTDMGVYLCIASNGIPPSVSKRILVQVHFHPSVKVPNDLFGAPVGTDVSMQCNVETSPKALNSWFKETGEKLMDSNKYIMEEIPINDYTWQLNLTIRNLEKRDFGSYVCQSSNALGKSEGVVRLQERHIIKTTIAPIVQIPDRGRKKPKEKLSPPPPPPTPPPRKKKKPPKSDAEHVPTPMNFYPQTPPSPTARTPPWILHQNEIPTDGGQRVGGPLQSCAFAALAFAILAQ</sequence>
<evidence type="ECO:0000256" key="4">
    <source>
        <dbReference type="ARBA" id="ARBA00023319"/>
    </source>
</evidence>
<dbReference type="PANTHER" id="PTHR12231">
    <property type="entry name" value="CTX-RELATED TYPE I TRANSMEMBRANE PROTEIN"/>
    <property type="match status" value="1"/>
</dbReference>
<keyword evidence="1" id="KW-0732">Signal</keyword>
<dbReference type="Proteomes" id="UP001307889">
    <property type="component" value="Chromosome 1"/>
</dbReference>
<reference evidence="7 8" key="1">
    <citation type="submission" date="2023-09" db="EMBL/GenBank/DDBJ databases">
        <title>Nesidiocoris tenuis whole genome shotgun sequence.</title>
        <authorList>
            <person name="Shibata T."/>
            <person name="Shimoda M."/>
            <person name="Kobayashi T."/>
            <person name="Uehara T."/>
        </authorList>
    </citation>
    <scope>NUCLEOTIDE SEQUENCE [LARGE SCALE GENOMIC DNA]</scope>
    <source>
        <strain evidence="7 8">Japan</strain>
    </source>
</reference>
<dbReference type="Pfam" id="PF07679">
    <property type="entry name" value="I-set"/>
    <property type="match status" value="2"/>
</dbReference>
<keyword evidence="2" id="KW-0677">Repeat</keyword>